<dbReference type="EMBL" id="KZ857474">
    <property type="protein sequence ID" value="RDX42893.1"/>
    <property type="molecule type" value="Genomic_DNA"/>
</dbReference>
<proteinExistence type="predicted"/>
<name>A0A371CRI4_9APHY</name>
<dbReference type="Proteomes" id="UP000256964">
    <property type="component" value="Unassembled WGS sequence"/>
</dbReference>
<gene>
    <name evidence="1" type="ORF">OH76DRAFT_1254343</name>
</gene>
<reference evidence="1 2" key="1">
    <citation type="journal article" date="2018" name="Biotechnol. Biofuels">
        <title>Integrative visual omics of the white-rot fungus Polyporus brumalis exposes the biotechnological potential of its oxidative enzymes for delignifying raw plant biomass.</title>
        <authorList>
            <person name="Miyauchi S."/>
            <person name="Rancon A."/>
            <person name="Drula E."/>
            <person name="Hage H."/>
            <person name="Chaduli D."/>
            <person name="Favel A."/>
            <person name="Grisel S."/>
            <person name="Henrissat B."/>
            <person name="Herpoel-Gimbert I."/>
            <person name="Ruiz-Duenas F.J."/>
            <person name="Chevret D."/>
            <person name="Hainaut M."/>
            <person name="Lin J."/>
            <person name="Wang M."/>
            <person name="Pangilinan J."/>
            <person name="Lipzen A."/>
            <person name="Lesage-Meessen L."/>
            <person name="Navarro D."/>
            <person name="Riley R."/>
            <person name="Grigoriev I.V."/>
            <person name="Zhou S."/>
            <person name="Raouche S."/>
            <person name="Rosso M.N."/>
        </authorList>
    </citation>
    <scope>NUCLEOTIDE SEQUENCE [LARGE SCALE GENOMIC DNA]</scope>
    <source>
        <strain evidence="1 2">BRFM 1820</strain>
    </source>
</reference>
<sequence>MDASMRSKTRFVWRRDLKENMDVNSLRSEEPLSLPAAPLTPKTLTAASVHSTHALLFSGFQPAKVQGDDRDQCDAKGRDARHSGGRAYTWTRQGLLRLVASEGSPPQRVRNGRVAVIIRPWSRCAALPAMLTLLVLPGCRGLMDTVLLQRANLTRVCIESKRGGVLRG</sequence>
<keyword evidence="2" id="KW-1185">Reference proteome</keyword>
<dbReference type="AlphaFoldDB" id="A0A371CRI4"/>
<evidence type="ECO:0000313" key="2">
    <source>
        <dbReference type="Proteomes" id="UP000256964"/>
    </source>
</evidence>
<accession>A0A371CRI4</accession>
<protein>
    <submittedName>
        <fullName evidence="1">Uncharacterized protein</fullName>
    </submittedName>
</protein>
<organism evidence="1 2">
    <name type="scientific">Lentinus brumalis</name>
    <dbReference type="NCBI Taxonomy" id="2498619"/>
    <lineage>
        <taxon>Eukaryota</taxon>
        <taxon>Fungi</taxon>
        <taxon>Dikarya</taxon>
        <taxon>Basidiomycota</taxon>
        <taxon>Agaricomycotina</taxon>
        <taxon>Agaricomycetes</taxon>
        <taxon>Polyporales</taxon>
        <taxon>Polyporaceae</taxon>
        <taxon>Lentinus</taxon>
    </lineage>
</organism>
<evidence type="ECO:0000313" key="1">
    <source>
        <dbReference type="EMBL" id="RDX42893.1"/>
    </source>
</evidence>